<dbReference type="Gene3D" id="3.40.960.10">
    <property type="entry name" value="VSR Endonuclease"/>
    <property type="match status" value="1"/>
</dbReference>
<dbReference type="PANTHER" id="PTHR33568:SF3">
    <property type="entry name" value="DNA-DIRECTED DNA POLYMERASE"/>
    <property type="match status" value="1"/>
</dbReference>
<feature type="region of interest" description="Disordered" evidence="2">
    <location>
        <begin position="30"/>
        <end position="58"/>
    </location>
</feature>
<dbReference type="InterPro" id="IPR012337">
    <property type="entry name" value="RNaseH-like_sf"/>
</dbReference>
<evidence type="ECO:0000256" key="2">
    <source>
        <dbReference type="SAM" id="MobiDB-lite"/>
    </source>
</evidence>
<sequence>MKKHEDENNHHCPECLRVFTRRDALDEHFMQHAGQSGGGRKRTRDDGADTNVSHKKQKLTAKDNAKAYYRMDKISEKRIEKFNSTASYYKISVNDIEIRELPNIIKTLKQIFQSIIYTFVGEIPSSDKVRITMDSPILDFPIITRFMSELTVDILLSEIERVLQSYEQFVLDETFGLEFVHVHLPSGSGSRGKPYVDISKMLNNKGSVIQIRNTDELCCARALVTEIARIEKHPQWDYIRKGRHAQKQLALNLHEKAGVPLKRCGIEEIKQFQAVLPNYKIVVLSKNHFNAIIYEGPEDGKPIYLYSHNEHFDVITTVACFLNRSYFCIQCKKGYSNKEQHACNNPCVYCHRLHEDDTTHWEYCSDCNRYFINTACSAMHKQNHDTGTSTCCLYYKCRECGQAINMRKHKKPYMCNETYCKTCNEFVEEDHKCFMQPVDENESLTTTTKAKTKDTKYILFYFECTQDQQLQCEKGYISGVNGMCVNCNKANCGSFEHQPNNASCKGYALSVLIVTYVSIQREQTTQQCCQWLFSEENVGATAICHNFKGYDSYPILQYLHDNAILPEVITNGTKFMSIKVPTNEFLAWFDIHKNDAFDFQYELLKYCRSDVDILRKCRLKFRELFQDITKKDEVLGIDPFEKCLTIASACNLVFRRNFLEHEIIGIIPTHGYRPEEKQSVLAYKWLGYIAHQKDVYIQHGQNVGEKQIGPYKVDGYYETEEREKVVLEMNGCFWHGCNRCFKSNTINSVNDMTMGDLYTRTMDKQQYVESLGYTYVTNWECDFKKEIQDVPGLQEFIKSVNIVTPLEPRDPVIDKDYLTYPYGY</sequence>
<evidence type="ECO:0000256" key="1">
    <source>
        <dbReference type="PROSITE-ProRule" id="PRU00042"/>
    </source>
</evidence>
<dbReference type="InterPro" id="IPR013087">
    <property type="entry name" value="Znf_C2H2_type"/>
</dbReference>
<dbReference type="EMBL" id="CP111012">
    <property type="protein sequence ID" value="WAQ94828.1"/>
    <property type="molecule type" value="Genomic_DNA"/>
</dbReference>
<keyword evidence="5" id="KW-1185">Reference proteome</keyword>
<evidence type="ECO:0000313" key="5">
    <source>
        <dbReference type="Proteomes" id="UP001164746"/>
    </source>
</evidence>
<feature type="domain" description="C2H2-type" evidence="3">
    <location>
        <begin position="10"/>
        <end position="37"/>
    </location>
</feature>
<evidence type="ECO:0000313" key="4">
    <source>
        <dbReference type="EMBL" id="WAQ94828.1"/>
    </source>
</evidence>
<dbReference type="SMART" id="SM00355">
    <property type="entry name" value="ZnF_C2H2"/>
    <property type="match status" value="2"/>
</dbReference>
<keyword evidence="1" id="KW-0863">Zinc-finger</keyword>
<dbReference type="SUPFAM" id="SSF53098">
    <property type="entry name" value="Ribonuclease H-like"/>
    <property type="match status" value="1"/>
</dbReference>
<gene>
    <name evidence="4" type="ORF">MAR_007299</name>
</gene>
<dbReference type="Proteomes" id="UP001164746">
    <property type="component" value="Chromosome 1"/>
</dbReference>
<reference evidence="4" key="1">
    <citation type="submission" date="2022-11" db="EMBL/GenBank/DDBJ databases">
        <title>Centuries of genome instability and evolution in soft-shell clam transmissible cancer (bioRxiv).</title>
        <authorList>
            <person name="Hart S.F.M."/>
            <person name="Yonemitsu M.A."/>
            <person name="Giersch R.M."/>
            <person name="Beal B.F."/>
            <person name="Arriagada G."/>
            <person name="Davis B.W."/>
            <person name="Ostrander E.A."/>
            <person name="Goff S.P."/>
            <person name="Metzger M.J."/>
        </authorList>
    </citation>
    <scope>NUCLEOTIDE SEQUENCE</scope>
    <source>
        <strain evidence="4">MELC-2E11</strain>
        <tissue evidence="4">Siphon/mantle</tissue>
    </source>
</reference>
<accession>A0ABY7DFG4</accession>
<keyword evidence="1" id="KW-0862">Zinc</keyword>
<organism evidence="4 5">
    <name type="scientific">Mya arenaria</name>
    <name type="common">Soft-shell clam</name>
    <dbReference type="NCBI Taxonomy" id="6604"/>
    <lineage>
        <taxon>Eukaryota</taxon>
        <taxon>Metazoa</taxon>
        <taxon>Spiralia</taxon>
        <taxon>Lophotrochozoa</taxon>
        <taxon>Mollusca</taxon>
        <taxon>Bivalvia</taxon>
        <taxon>Autobranchia</taxon>
        <taxon>Heteroconchia</taxon>
        <taxon>Euheterodonta</taxon>
        <taxon>Imparidentia</taxon>
        <taxon>Neoheterodontei</taxon>
        <taxon>Myida</taxon>
        <taxon>Myoidea</taxon>
        <taxon>Myidae</taxon>
        <taxon>Mya</taxon>
    </lineage>
</organism>
<name>A0ABY7DFG4_MYAAR</name>
<dbReference type="PROSITE" id="PS50157">
    <property type="entry name" value="ZINC_FINGER_C2H2_2"/>
    <property type="match status" value="1"/>
</dbReference>
<evidence type="ECO:0000259" key="3">
    <source>
        <dbReference type="PROSITE" id="PS50157"/>
    </source>
</evidence>
<protein>
    <recommendedName>
        <fullName evidence="3">C2H2-type domain-containing protein</fullName>
    </recommendedName>
</protein>
<dbReference type="PROSITE" id="PS00028">
    <property type="entry name" value="ZINC_FINGER_C2H2_1"/>
    <property type="match status" value="2"/>
</dbReference>
<proteinExistence type="predicted"/>
<keyword evidence="1" id="KW-0479">Metal-binding</keyword>
<dbReference type="PANTHER" id="PTHR33568">
    <property type="entry name" value="DNA POLYMERASE"/>
    <property type="match status" value="1"/>
</dbReference>